<evidence type="ECO:0000259" key="4">
    <source>
        <dbReference type="Pfam" id="PF01397"/>
    </source>
</evidence>
<keyword evidence="3" id="KW-0460">Magnesium</keyword>
<dbReference type="InterPro" id="IPR050148">
    <property type="entry name" value="Terpene_synthase-like"/>
</dbReference>
<dbReference type="GO" id="GO:0016102">
    <property type="term" value="P:diterpenoid biosynthetic process"/>
    <property type="evidence" value="ECO:0007669"/>
    <property type="project" value="InterPro"/>
</dbReference>
<dbReference type="PANTHER" id="PTHR31225">
    <property type="entry name" value="OS04G0344100 PROTEIN-RELATED"/>
    <property type="match status" value="1"/>
</dbReference>
<keyword evidence="2" id="KW-0479">Metal-binding</keyword>
<dbReference type="Pfam" id="PF01397">
    <property type="entry name" value="Terpene_synth"/>
    <property type="match status" value="1"/>
</dbReference>
<dbReference type="Pfam" id="PF03936">
    <property type="entry name" value="Terpene_synth_C"/>
    <property type="match status" value="1"/>
</dbReference>
<dbReference type="RefSeq" id="XP_039119171.1">
    <property type="nucleotide sequence ID" value="XM_039263237.1"/>
</dbReference>
<dbReference type="InterPro" id="IPR008949">
    <property type="entry name" value="Isoprenoid_synthase_dom_sf"/>
</dbReference>
<evidence type="ECO:0000256" key="2">
    <source>
        <dbReference type="ARBA" id="ARBA00022723"/>
    </source>
</evidence>
<dbReference type="InterPro" id="IPR044814">
    <property type="entry name" value="Terpene_cyclase_plant_C1"/>
</dbReference>
<dbReference type="Gene3D" id="1.10.600.10">
    <property type="entry name" value="Farnesyl Diphosphate Synthase"/>
    <property type="match status" value="2"/>
</dbReference>
<dbReference type="Proteomes" id="UP001515500">
    <property type="component" value="Unplaced"/>
</dbReference>
<organism evidence="6 7">
    <name type="scientific">Dioscorea cayennensis subsp. rotundata</name>
    <name type="common">White Guinea yam</name>
    <name type="synonym">Dioscorea rotundata</name>
    <dbReference type="NCBI Taxonomy" id="55577"/>
    <lineage>
        <taxon>Eukaryota</taxon>
        <taxon>Viridiplantae</taxon>
        <taxon>Streptophyta</taxon>
        <taxon>Embryophyta</taxon>
        <taxon>Tracheophyta</taxon>
        <taxon>Spermatophyta</taxon>
        <taxon>Magnoliopsida</taxon>
        <taxon>Liliopsida</taxon>
        <taxon>Dioscoreales</taxon>
        <taxon>Dioscoreaceae</taxon>
        <taxon>Dioscorea</taxon>
    </lineage>
</organism>
<keyword evidence="6" id="KW-1185">Reference proteome</keyword>
<feature type="domain" description="Terpene synthase metal-binding" evidence="5">
    <location>
        <begin position="251"/>
        <end position="400"/>
    </location>
</feature>
<dbReference type="InterPro" id="IPR008930">
    <property type="entry name" value="Terpenoid_cyclase/PrenylTrfase"/>
</dbReference>
<dbReference type="GO" id="GO:0010333">
    <property type="term" value="F:terpene synthase activity"/>
    <property type="evidence" value="ECO:0007669"/>
    <property type="project" value="InterPro"/>
</dbReference>
<dbReference type="PANTHER" id="PTHR31225:SF252">
    <property type="entry name" value="TERPENE SYNTHASE 12-RELATED"/>
    <property type="match status" value="1"/>
</dbReference>
<dbReference type="InterPro" id="IPR001906">
    <property type="entry name" value="Terpene_synth_N"/>
</dbReference>
<evidence type="ECO:0000313" key="7">
    <source>
        <dbReference type="RefSeq" id="XP_039119171.1"/>
    </source>
</evidence>
<name>A0AB40AW11_DIOCR</name>
<dbReference type="CDD" id="cd00684">
    <property type="entry name" value="Terpene_cyclase_plant_C1"/>
    <property type="match status" value="1"/>
</dbReference>
<dbReference type="SUPFAM" id="SSF48576">
    <property type="entry name" value="Terpenoid synthases"/>
    <property type="match status" value="1"/>
</dbReference>
<comment type="cofactor">
    <cofactor evidence="1">
        <name>Mg(2+)</name>
        <dbReference type="ChEBI" id="CHEBI:18420"/>
    </cofactor>
</comment>
<dbReference type="SUPFAM" id="SSF48239">
    <property type="entry name" value="Terpenoid cyclases/Protein prenyltransferases"/>
    <property type="match status" value="1"/>
</dbReference>
<reference evidence="7" key="1">
    <citation type="submission" date="2025-08" db="UniProtKB">
        <authorList>
            <consortium name="RefSeq"/>
        </authorList>
    </citation>
    <scope>IDENTIFICATION</scope>
</reference>
<dbReference type="FunFam" id="1.50.10.130:FF:000001">
    <property type="entry name" value="Isoprene synthase, chloroplastic"/>
    <property type="match status" value="1"/>
</dbReference>
<dbReference type="InterPro" id="IPR036965">
    <property type="entry name" value="Terpene_synth_N_sf"/>
</dbReference>
<gene>
    <name evidence="7" type="primary">LOC120255403</name>
</gene>
<evidence type="ECO:0000313" key="6">
    <source>
        <dbReference type="Proteomes" id="UP001515500"/>
    </source>
</evidence>
<accession>A0AB40AW11</accession>
<dbReference type="InterPro" id="IPR005630">
    <property type="entry name" value="Terpene_synthase_metal-bd"/>
</dbReference>
<dbReference type="AlphaFoldDB" id="A0AB40AW11"/>
<protein>
    <submittedName>
        <fullName evidence="7">(-)-alpha-terpineol synthase-like</fullName>
    </submittedName>
</protein>
<proteinExistence type="predicted"/>
<dbReference type="GO" id="GO:0000287">
    <property type="term" value="F:magnesium ion binding"/>
    <property type="evidence" value="ECO:0007669"/>
    <property type="project" value="InterPro"/>
</dbReference>
<evidence type="ECO:0000256" key="1">
    <source>
        <dbReference type="ARBA" id="ARBA00001946"/>
    </source>
</evidence>
<evidence type="ECO:0000256" key="3">
    <source>
        <dbReference type="ARBA" id="ARBA00022842"/>
    </source>
</evidence>
<feature type="domain" description="Terpene synthase N-terminal" evidence="4">
    <location>
        <begin position="3"/>
        <end position="163"/>
    </location>
</feature>
<dbReference type="GeneID" id="120255403"/>
<sequence length="461" mass="53928">MEEKFTSRIEKLKDATKQLLHESKDITHQLKLIDTLRQLGVAYHFEGEIKDVIGTIYSSMGINIHILKDDLFATALLFRLLREYGFKVSQGVFDEFKDENGNFLLSIHSDIKGMLSLYEASHLVMDGEDALDKARIFSTNHLKTIFKEENIDPILKEHIVHALEMPMHWRMPRLHTHWFIGMYEKEDNMNPNLLEFAKLDFNMVQSIYQRELKQCSRWWATLNLLDGDLSFTRDRLLENYLLAMGWKCTRLFNTTNDTAYKVLKMRNVNCIPYLKKSWYELCKSYLVEANWAHSEYTPKMEEYLDNAWISISAYTILFHSFFCISEATSKEALESLENFPNIMRQSFLIFRLCNDLGTSTEEVNRGDVKKSIQCYMHEKGVSETIAREYIKDLIRETWKELNTNFFTMSSPFDISFNNLAMDIARTTQCIYEYGDGYGIPENETKDIAISLLIKPISLGTM</sequence>
<evidence type="ECO:0000259" key="5">
    <source>
        <dbReference type="Pfam" id="PF03936"/>
    </source>
</evidence>
<dbReference type="Gene3D" id="1.50.10.130">
    <property type="entry name" value="Terpene synthase, N-terminal domain"/>
    <property type="match status" value="1"/>
</dbReference>